<evidence type="ECO:0008006" key="4">
    <source>
        <dbReference type="Google" id="ProtNLM"/>
    </source>
</evidence>
<dbReference type="STRING" id="980251.GCA_001642875_03738"/>
<protein>
    <recommendedName>
        <fullName evidence="4">TIGR02117 family protein</fullName>
    </recommendedName>
</protein>
<dbReference type="EMBL" id="CP042912">
    <property type="protein sequence ID" value="QEG20176.1"/>
    <property type="molecule type" value="Genomic_DNA"/>
</dbReference>
<dbReference type="NCBIfam" id="TIGR02117">
    <property type="entry name" value="chp_urease_rgn"/>
    <property type="match status" value="1"/>
</dbReference>
<gene>
    <name evidence="2" type="ORF">MFFC18_00230</name>
</gene>
<organism evidence="2 3">
    <name type="scientific">Mariniblastus fucicola</name>
    <dbReference type="NCBI Taxonomy" id="980251"/>
    <lineage>
        <taxon>Bacteria</taxon>
        <taxon>Pseudomonadati</taxon>
        <taxon>Planctomycetota</taxon>
        <taxon>Planctomycetia</taxon>
        <taxon>Pirellulales</taxon>
        <taxon>Pirellulaceae</taxon>
        <taxon>Mariniblastus</taxon>
    </lineage>
</organism>
<name>A0A5B9P6A4_9BACT</name>
<dbReference type="RefSeq" id="WP_075085749.1">
    <property type="nucleotide sequence ID" value="NZ_LWSI01000041.1"/>
</dbReference>
<dbReference type="AlphaFoldDB" id="A0A5B9P6A4"/>
<dbReference type="OrthoDB" id="211174at2"/>
<evidence type="ECO:0000313" key="3">
    <source>
        <dbReference type="Proteomes" id="UP000322214"/>
    </source>
</evidence>
<accession>A0A5B9P6A4</accession>
<keyword evidence="1" id="KW-0812">Transmembrane</keyword>
<dbReference type="InterPro" id="IPR011727">
    <property type="entry name" value="CHP02117"/>
</dbReference>
<dbReference type="KEGG" id="mff:MFFC18_00230"/>
<keyword evidence="1" id="KW-1133">Transmembrane helix</keyword>
<reference evidence="2 3" key="1">
    <citation type="submission" date="2019-08" db="EMBL/GenBank/DDBJ databases">
        <title>Deep-cultivation of Planctomycetes and their phenomic and genomic characterization uncovers novel biology.</title>
        <authorList>
            <person name="Wiegand S."/>
            <person name="Jogler M."/>
            <person name="Boedeker C."/>
            <person name="Pinto D."/>
            <person name="Vollmers J."/>
            <person name="Rivas-Marin E."/>
            <person name="Kohn T."/>
            <person name="Peeters S.H."/>
            <person name="Heuer A."/>
            <person name="Rast P."/>
            <person name="Oberbeckmann S."/>
            <person name="Bunk B."/>
            <person name="Jeske O."/>
            <person name="Meyerdierks A."/>
            <person name="Storesund J.E."/>
            <person name="Kallscheuer N."/>
            <person name="Luecker S."/>
            <person name="Lage O.M."/>
            <person name="Pohl T."/>
            <person name="Merkel B.J."/>
            <person name="Hornburger P."/>
            <person name="Mueller R.-W."/>
            <person name="Bruemmer F."/>
            <person name="Labrenz M."/>
            <person name="Spormann A.M."/>
            <person name="Op den Camp H."/>
            <person name="Overmann J."/>
            <person name="Amann R."/>
            <person name="Jetten M.S.M."/>
            <person name="Mascher T."/>
            <person name="Medema M.H."/>
            <person name="Devos D.P."/>
            <person name="Kaster A.-K."/>
            <person name="Ovreas L."/>
            <person name="Rohde M."/>
            <person name="Galperin M.Y."/>
            <person name="Jogler C."/>
        </authorList>
    </citation>
    <scope>NUCLEOTIDE SEQUENCE [LARGE SCALE GENOMIC DNA]</scope>
    <source>
        <strain evidence="2 3">FC18</strain>
    </source>
</reference>
<keyword evidence="3" id="KW-1185">Reference proteome</keyword>
<evidence type="ECO:0000256" key="1">
    <source>
        <dbReference type="SAM" id="Phobius"/>
    </source>
</evidence>
<dbReference type="Proteomes" id="UP000322214">
    <property type="component" value="Chromosome"/>
</dbReference>
<evidence type="ECO:0000313" key="2">
    <source>
        <dbReference type="EMBL" id="QEG20176.1"/>
    </source>
</evidence>
<dbReference type="Pfam" id="PF09601">
    <property type="entry name" value="DUF2459"/>
    <property type="match status" value="1"/>
</dbReference>
<proteinExistence type="predicted"/>
<feature type="transmembrane region" description="Helical" evidence="1">
    <location>
        <begin position="27"/>
        <end position="47"/>
    </location>
</feature>
<keyword evidence="1" id="KW-0472">Membrane</keyword>
<sequence>MQEAKSVRTTSKPNQWQWRVVRRGKRIFKWFCFVVLAYVAIVLLGLIPVNNDFVLAEKGITLHVVSNEVHADIIVPVVTNVIDWSVEFQNAAITDDVSAATHVAIGWGDKGFFLHTETWDDFKLSIAANALLLPSESCVHAKFTHPEHHPDAASVTISQDQYRQLVDFIKQTLRRDSEGKAIQIPGYAYSTTDAFFEAKGRYHLLNTCNSWVGRGLRTAGVKVPWMSPLPKTPMLYFE</sequence>